<feature type="compositionally biased region" description="Low complexity" evidence="1">
    <location>
        <begin position="17"/>
        <end position="28"/>
    </location>
</feature>
<dbReference type="OrthoDB" id="786951at2759"/>
<dbReference type="EMBL" id="BPQB01000001">
    <property type="protein sequence ID" value="GJE84658.1"/>
    <property type="molecule type" value="Genomic_DNA"/>
</dbReference>
<feature type="domain" description="G-patch" evidence="2">
    <location>
        <begin position="78"/>
        <end position="155"/>
    </location>
</feature>
<dbReference type="PROSITE" id="PS50174">
    <property type="entry name" value="G_PATCH"/>
    <property type="match status" value="1"/>
</dbReference>
<dbReference type="InterPro" id="IPR025239">
    <property type="entry name" value="DUF4187"/>
</dbReference>
<accession>A0A9P3L864</accession>
<organism evidence="3 4">
    <name type="scientific">Phanerochaete sordida</name>
    <dbReference type="NCBI Taxonomy" id="48140"/>
    <lineage>
        <taxon>Eukaryota</taxon>
        <taxon>Fungi</taxon>
        <taxon>Dikarya</taxon>
        <taxon>Basidiomycota</taxon>
        <taxon>Agaricomycotina</taxon>
        <taxon>Agaricomycetes</taxon>
        <taxon>Polyporales</taxon>
        <taxon>Phanerochaetaceae</taxon>
        <taxon>Phanerochaete</taxon>
    </lineage>
</organism>
<reference evidence="3 4" key="1">
    <citation type="submission" date="2021-08" db="EMBL/GenBank/DDBJ databases">
        <title>Draft Genome Sequence of Phanerochaete sordida strain YK-624.</title>
        <authorList>
            <person name="Mori T."/>
            <person name="Dohra H."/>
            <person name="Suzuki T."/>
            <person name="Kawagishi H."/>
            <person name="Hirai H."/>
        </authorList>
    </citation>
    <scope>NUCLEOTIDE SEQUENCE [LARGE SCALE GENOMIC DNA]</scope>
    <source>
        <strain evidence="3 4">YK-624</strain>
    </source>
</reference>
<dbReference type="Pfam" id="PF13821">
    <property type="entry name" value="DUF4187"/>
    <property type="match status" value="1"/>
</dbReference>
<dbReference type="InterPro" id="IPR000467">
    <property type="entry name" value="G_patch_dom"/>
</dbReference>
<proteinExistence type="predicted"/>
<keyword evidence="4" id="KW-1185">Reference proteome</keyword>
<dbReference type="AlphaFoldDB" id="A0A9P3L864"/>
<gene>
    <name evidence="3" type="ORF">PsYK624_007340</name>
</gene>
<evidence type="ECO:0000259" key="2">
    <source>
        <dbReference type="PROSITE" id="PS50174"/>
    </source>
</evidence>
<feature type="region of interest" description="Disordered" evidence="1">
    <location>
        <begin position="1"/>
        <end position="139"/>
    </location>
</feature>
<evidence type="ECO:0000313" key="3">
    <source>
        <dbReference type="EMBL" id="GJE84658.1"/>
    </source>
</evidence>
<dbReference type="PANTHER" id="PTHR21032">
    <property type="entry name" value="G PATCH DOMAIN-CONTAINING PROTEIN 11"/>
    <property type="match status" value="1"/>
</dbReference>
<name>A0A9P3L864_9APHY</name>
<evidence type="ECO:0000313" key="4">
    <source>
        <dbReference type="Proteomes" id="UP000703269"/>
    </source>
</evidence>
<dbReference type="Pfam" id="PF01585">
    <property type="entry name" value="G-patch"/>
    <property type="match status" value="1"/>
</dbReference>
<dbReference type="GO" id="GO:0000776">
    <property type="term" value="C:kinetochore"/>
    <property type="evidence" value="ECO:0007669"/>
    <property type="project" value="TreeGrafter"/>
</dbReference>
<evidence type="ECO:0000256" key="1">
    <source>
        <dbReference type="SAM" id="MobiDB-lite"/>
    </source>
</evidence>
<dbReference type="GO" id="GO:0003676">
    <property type="term" value="F:nucleic acid binding"/>
    <property type="evidence" value="ECO:0007669"/>
    <property type="project" value="InterPro"/>
</dbReference>
<dbReference type="PANTHER" id="PTHR21032:SF0">
    <property type="entry name" value="G PATCH DOMAIN-CONTAINING PROTEIN 11"/>
    <property type="match status" value="1"/>
</dbReference>
<sequence length="353" mass="39758">MSEDEDDYLSDKFLAESATSTSSSSTKTYTERRKEALRLSAIKNEQNRKKTRHQLEQEALEEGLNTSLFERAKDEGGGSNKALSMMMKMGFKPGQSLGQVEDASPDKSRSPSEGVPTPREDVTDKEDTPGPSAHRINPLPINEWAGKKGIGLGKRAASPSAPERLAKMVKMAEEHEHVDFRDRARMEYAERRAEKQLGPAQRTCANLDEKAGREFNVLWLHPLNPDTFPEGLLDELDDPALITSLRQLRPDHSMEGRLRARMQADALQPVASLEDDDETASPAQGEKLKKTPYSEEDIKEAVQFLRLSAKDRLELVLDYLRRRYAYCFWCGTQYNDEEDMATNCPGPDEDAHD</sequence>
<feature type="region of interest" description="Disordered" evidence="1">
    <location>
        <begin position="270"/>
        <end position="292"/>
    </location>
</feature>
<dbReference type="SMART" id="SM01173">
    <property type="entry name" value="DUF4187"/>
    <property type="match status" value="1"/>
</dbReference>
<feature type="compositionally biased region" description="Basic and acidic residues" evidence="1">
    <location>
        <begin position="45"/>
        <end position="56"/>
    </location>
</feature>
<dbReference type="InterPro" id="IPR039249">
    <property type="entry name" value="GPATCH11"/>
</dbReference>
<protein>
    <submittedName>
        <fullName evidence="3">G patch domain-containing protein</fullName>
    </submittedName>
</protein>
<feature type="compositionally biased region" description="Basic and acidic residues" evidence="1">
    <location>
        <begin position="118"/>
        <end position="128"/>
    </location>
</feature>
<comment type="caution">
    <text evidence="3">The sequence shown here is derived from an EMBL/GenBank/DDBJ whole genome shotgun (WGS) entry which is preliminary data.</text>
</comment>
<dbReference type="Proteomes" id="UP000703269">
    <property type="component" value="Unassembled WGS sequence"/>
</dbReference>